<gene>
    <name evidence="1" type="ORF">SO694_0000302</name>
</gene>
<protein>
    <submittedName>
        <fullName evidence="1">Uncharacterized protein</fullName>
    </submittedName>
</protein>
<reference evidence="1 2" key="1">
    <citation type="submission" date="2024-03" db="EMBL/GenBank/DDBJ databases">
        <title>Aureococcus anophagefferens CCMP1851 and Kratosvirus quantuckense: Draft genome of a second virus-susceptible host strain in the model system.</title>
        <authorList>
            <person name="Chase E."/>
            <person name="Truchon A.R."/>
            <person name="Schepens W."/>
            <person name="Wilhelm S.W."/>
        </authorList>
    </citation>
    <scope>NUCLEOTIDE SEQUENCE [LARGE SCALE GENOMIC DNA]</scope>
    <source>
        <strain evidence="1 2">CCMP1851</strain>
    </source>
</reference>
<proteinExistence type="predicted"/>
<comment type="caution">
    <text evidence="1">The sequence shown here is derived from an EMBL/GenBank/DDBJ whole genome shotgun (WGS) entry which is preliminary data.</text>
</comment>
<evidence type="ECO:0000313" key="1">
    <source>
        <dbReference type="EMBL" id="KAK7253894.1"/>
    </source>
</evidence>
<evidence type="ECO:0000313" key="2">
    <source>
        <dbReference type="Proteomes" id="UP001363151"/>
    </source>
</evidence>
<dbReference type="EMBL" id="JBBJCI010000033">
    <property type="protein sequence ID" value="KAK7253894.1"/>
    <property type="molecule type" value="Genomic_DNA"/>
</dbReference>
<dbReference type="Proteomes" id="UP001363151">
    <property type="component" value="Unassembled WGS sequence"/>
</dbReference>
<keyword evidence="2" id="KW-1185">Reference proteome</keyword>
<sequence>MKVPEKVFAHAFVQVGKKGGHVFSIDAVGALKRWAVQASLVSTPDAEAMQTLGVAGVLITAPPTVGGLDMHLNCIYGKSGTGLFRAAALLRIDQLVSRTTGARLDDSWVPSMMANMPRFSQQRERPLGH</sequence>
<organism evidence="1 2">
    <name type="scientific">Aureococcus anophagefferens</name>
    <name type="common">Harmful bloom alga</name>
    <dbReference type="NCBI Taxonomy" id="44056"/>
    <lineage>
        <taxon>Eukaryota</taxon>
        <taxon>Sar</taxon>
        <taxon>Stramenopiles</taxon>
        <taxon>Ochrophyta</taxon>
        <taxon>Pelagophyceae</taxon>
        <taxon>Pelagomonadales</taxon>
        <taxon>Pelagomonadaceae</taxon>
        <taxon>Aureococcus</taxon>
    </lineage>
</organism>
<name>A0ABR1GD23_AURAN</name>
<accession>A0ABR1GD23</accession>